<dbReference type="AlphaFoldDB" id="A0A0C1PVZ2"/>
<dbReference type="PANTHER" id="PTHR38460:SF1">
    <property type="entry name" value="TAUTOMERASE YOLI-RELATED"/>
    <property type="match status" value="1"/>
</dbReference>
<dbReference type="InterPro" id="IPR037479">
    <property type="entry name" value="Tauto_MSAD"/>
</dbReference>
<evidence type="ECO:0000313" key="4">
    <source>
        <dbReference type="EMBL" id="WAD00735.1"/>
    </source>
</evidence>
<dbReference type="InterPro" id="IPR014347">
    <property type="entry name" value="Tautomerase/MIF_sf"/>
</dbReference>
<dbReference type="Proteomes" id="UP000217918">
    <property type="component" value="Unassembled WGS sequence"/>
</dbReference>
<reference evidence="1" key="3">
    <citation type="submission" date="2020-12" db="EMBL/GenBank/DDBJ databases">
        <authorList>
            <person name="Mcmullen J.G."/>
        </authorList>
    </citation>
    <scope>NUCLEOTIDE SEQUENCE</scope>
    <source>
        <strain evidence="1">Dm-2019-70</strain>
    </source>
</reference>
<dbReference type="Gene3D" id="3.30.429.10">
    <property type="entry name" value="Macrophage Migration Inhibitory Factor"/>
    <property type="match status" value="1"/>
</dbReference>
<dbReference type="EMBL" id="CP113117">
    <property type="protein sequence ID" value="WAD00735.1"/>
    <property type="molecule type" value="Genomic_DNA"/>
</dbReference>
<dbReference type="EMBL" id="JAERKF010000002">
    <property type="protein sequence ID" value="MBS1009555.1"/>
    <property type="molecule type" value="Genomic_DNA"/>
</dbReference>
<dbReference type="PANTHER" id="PTHR38460">
    <property type="entry name" value="TAUTOMERASE YOLI-RELATED"/>
    <property type="match status" value="1"/>
</dbReference>
<sequence length="129" mass="14738">MPLMRVDMIRGRSKAEIRQILDIAYQVASEEFHLLPRDRYQVVTQHEPEEMVIEDVGLGLPRSTKFLLFSLTSSPRAEADKERFYARLVQELSTHTDVAPSDIMINLVTNTKADWSFGNGEAQFLNGKL</sequence>
<dbReference type="Proteomes" id="UP001164768">
    <property type="component" value="Chromosome"/>
</dbReference>
<proteinExistence type="predicted"/>
<dbReference type="GeneID" id="56992091"/>
<evidence type="ECO:0000313" key="5">
    <source>
        <dbReference type="Proteomes" id="UP000217918"/>
    </source>
</evidence>
<evidence type="ECO:0000313" key="6">
    <source>
        <dbReference type="Proteomes" id="UP000307074"/>
    </source>
</evidence>
<dbReference type="EMBL" id="CP031198">
    <property type="protein sequence ID" value="QCZ52327.1"/>
    <property type="molecule type" value="Genomic_DNA"/>
</dbReference>
<dbReference type="RefSeq" id="WP_011667083.1">
    <property type="nucleotide sequence ID" value="NZ_BBOW01000054.1"/>
</dbReference>
<evidence type="ECO:0000313" key="3">
    <source>
        <dbReference type="EMBL" id="QCZ52327.1"/>
    </source>
</evidence>
<evidence type="ECO:0000313" key="2">
    <source>
        <dbReference type="EMBL" id="PBQ22782.1"/>
    </source>
</evidence>
<reference evidence="4" key="5">
    <citation type="submission" date="2022-11" db="EMBL/GenBank/DDBJ databases">
        <title>Whole genome sequence of Levilactobacillus brevis SMB091.</title>
        <authorList>
            <person name="Kim J.-M."/>
            <person name="Kim O.-C."/>
            <person name="Choi Y.H."/>
            <person name="Han N.S."/>
            <person name="Hurh B."/>
        </authorList>
    </citation>
    <scope>NUCLEOTIDE SEQUENCE</scope>
    <source>
        <strain evidence="4">SMB091</strain>
    </source>
</reference>
<reference evidence="2 5" key="1">
    <citation type="submission" date="2017-09" db="EMBL/GenBank/DDBJ databases">
        <title>Genome sequence of Lactobacillus brevis D7.</title>
        <authorList>
            <person name="Kwon M.-S."/>
            <person name="Lim S.K."/>
            <person name="Choi H.-J."/>
        </authorList>
    </citation>
    <scope>NUCLEOTIDE SEQUENCE [LARGE SCALE GENOMIC DNA]</scope>
    <source>
        <strain evidence="2 5">D7</strain>
    </source>
</reference>
<dbReference type="SUPFAM" id="SSF55331">
    <property type="entry name" value="Tautomerase/MIF"/>
    <property type="match status" value="1"/>
</dbReference>
<accession>A0A0C1PVZ2</accession>
<evidence type="ECO:0000313" key="1">
    <source>
        <dbReference type="EMBL" id="MBS1009555.1"/>
    </source>
</evidence>
<dbReference type="EMBL" id="NVYO01000001">
    <property type="protein sequence ID" value="PBQ22782.1"/>
    <property type="molecule type" value="Genomic_DNA"/>
</dbReference>
<organism evidence="1 7">
    <name type="scientific">Levilactobacillus brevis</name>
    <name type="common">Lactobacillus brevis</name>
    <dbReference type="NCBI Taxonomy" id="1580"/>
    <lineage>
        <taxon>Bacteria</taxon>
        <taxon>Bacillati</taxon>
        <taxon>Bacillota</taxon>
        <taxon>Bacilli</taxon>
        <taxon>Lactobacillales</taxon>
        <taxon>Lactobacillaceae</taxon>
        <taxon>Levilactobacillus</taxon>
    </lineage>
</organism>
<protein>
    <submittedName>
        <fullName evidence="3">4-oxalocrotonate tautomerase</fullName>
    </submittedName>
    <submittedName>
        <fullName evidence="1">Tautomerase family protein</fullName>
    </submittedName>
</protein>
<reference evidence="1" key="4">
    <citation type="submission" date="2022-09" db="EMBL/GenBank/DDBJ databases">
        <title>Genome-inferred correspondence between phylogeny and metabolic traits in the wild Drosophila gut microbiome.</title>
        <authorList>
            <person name="Bueno E."/>
            <person name="Blow F."/>
            <person name="Douglas A.E."/>
        </authorList>
    </citation>
    <scope>NUCLEOTIDE SEQUENCE</scope>
    <source>
        <strain evidence="1">Dm-2019-70</strain>
    </source>
</reference>
<evidence type="ECO:0000313" key="7">
    <source>
        <dbReference type="Proteomes" id="UP000676478"/>
    </source>
</evidence>
<dbReference type="Proteomes" id="UP000307074">
    <property type="component" value="Chromosome"/>
</dbReference>
<reference evidence="3 6" key="2">
    <citation type="submission" date="2018-07" db="EMBL/GenBank/DDBJ databases">
        <authorList>
            <person name="Feyereisen M."/>
        </authorList>
    </citation>
    <scope>NUCLEOTIDE SEQUENCE [LARGE SCALE GENOMIC DNA]</scope>
    <source>
        <strain evidence="3 6">UCCLBBS449</strain>
    </source>
</reference>
<dbReference type="OMA" id="QIVHQHP"/>
<dbReference type="OrthoDB" id="9804765at2"/>
<gene>
    <name evidence="2" type="ORF">CNR29_01645</name>
    <name evidence="1" type="ORF">JK167_01745</name>
    <name evidence="4" type="ORF">ORR04_07230</name>
    <name evidence="3" type="ORF">UCCLBBS449_0337</name>
</gene>
<dbReference type="Pfam" id="PF14552">
    <property type="entry name" value="Tautomerase_2"/>
    <property type="match status" value="1"/>
</dbReference>
<name>A0A0C1PVZ2_LEVBR</name>
<dbReference type="Proteomes" id="UP000676478">
    <property type="component" value="Unassembled WGS sequence"/>
</dbReference>